<dbReference type="SMART" id="SM00487">
    <property type="entry name" value="DEXDc"/>
    <property type="match status" value="1"/>
</dbReference>
<gene>
    <name evidence="7" type="ORF">ENT08_00910</name>
</gene>
<dbReference type="PROSITE" id="PS51194">
    <property type="entry name" value="HELICASE_CTER"/>
    <property type="match status" value="1"/>
</dbReference>
<dbReference type="CDD" id="cd18011">
    <property type="entry name" value="DEXDc_RapA"/>
    <property type="match status" value="1"/>
</dbReference>
<dbReference type="GO" id="GO:0016787">
    <property type="term" value="F:hydrolase activity"/>
    <property type="evidence" value="ECO:0007669"/>
    <property type="project" value="UniProtKB-KW"/>
</dbReference>
<dbReference type="InterPro" id="IPR014001">
    <property type="entry name" value="Helicase_ATP-bd"/>
</dbReference>
<dbReference type="Pfam" id="PF00271">
    <property type="entry name" value="Helicase_C"/>
    <property type="match status" value="1"/>
</dbReference>
<name>A0A7V4G6K1_9BACT</name>
<keyword evidence="2" id="KW-0378">Hydrolase</keyword>
<feature type="domain" description="Helicase C-terminal" evidence="6">
    <location>
        <begin position="652"/>
        <end position="840"/>
    </location>
</feature>
<dbReference type="Gene3D" id="3.40.50.300">
    <property type="entry name" value="P-loop containing nucleotide triphosphate hydrolases"/>
    <property type="match status" value="1"/>
</dbReference>
<evidence type="ECO:0000313" key="7">
    <source>
        <dbReference type="EMBL" id="HGS04299.1"/>
    </source>
</evidence>
<evidence type="ECO:0000256" key="3">
    <source>
        <dbReference type="ARBA" id="ARBA00022806"/>
    </source>
</evidence>
<dbReference type="Pfam" id="PF00176">
    <property type="entry name" value="SNF2-rel_dom"/>
    <property type="match status" value="1"/>
</dbReference>
<evidence type="ECO:0000256" key="4">
    <source>
        <dbReference type="ARBA" id="ARBA00022840"/>
    </source>
</evidence>
<dbReference type="Gene3D" id="3.40.50.10810">
    <property type="entry name" value="Tandem AAA-ATPase domain"/>
    <property type="match status" value="1"/>
</dbReference>
<dbReference type="InterPro" id="IPR057342">
    <property type="entry name" value="DEXDc_RapA"/>
</dbReference>
<dbReference type="InterPro" id="IPR000330">
    <property type="entry name" value="SNF2_N"/>
</dbReference>
<dbReference type="Pfam" id="PF18731">
    <property type="entry name" value="HEPN_Swt1"/>
    <property type="match status" value="1"/>
</dbReference>
<protein>
    <submittedName>
        <fullName evidence="7">Helicase</fullName>
    </submittedName>
</protein>
<sequence length="1169" mass="134745">MLPIISRNWWSELVLNALTPQQRRHIAQKNLSSLTSLDLAALIRIFDQNWHLIAPKKNFSSEQRHFVKEMQTVRNRWAHAGSESFPYDLVYRDLDTIQRFASMIESPGDMISKITELKQYILGKSGISKARETGQKSENSITGSSQMSEFALGQIVCLKSNPSLRGAVINIIPNEPENRYSVFINGSVQMFYASQLKIVEPVRPGLQWKALPLFHSYLTALHLRHPSLSALYSLNAGRIDFIPYQFRPVLKFIRSDRPRLLIADSVGIGKTIEAGLILRELQARRDIKSVLIICPRPLVTERKWELEMKRFDERFIHVDGSILRYCLREMDLEGVWPDQYEKVIIPYSLFDSALLYGSASQHGRRRKGLLDLDPPPRFDLVIVDEAHHIRNPNTFAHEAVRFFCNHAEAVLLITATPIQLGSDDLYILLQVLRPDLIIDRESFEHMAAPNPYINQAVSLARAQPPGWQKQAAEALREAAATSWGQAILQKDPVFQQSCHLLGERPLTQEERIALINDLEQLHTFSGIISRTRRRDIGDFTIRKPETVTVPFTPEQKQLHDELLKIQAEILTRLHGNVNVKFLMTTLRRQAASCIYGLAPLIQDILTRRLNEVIWDEIDNSIDPPEVNGFEDIKSQVNRVLEQAANIKPYDPKLETLRKIIWDKQKLPNNKVMLFSSFRHTLSYIYHHLSTDGFRVGLVHGDTVDEDRREIRKRFQLPKEDPEAFDILLFSEVGCEGLDYQFCDCIINYDLPWNPMRVDQRIGRIDRHGQRSPTVAIFNLITPGTVDADIYERCLWRIGVFHQALGECEEILGEITREIRDIAENFSLTEAQRQEKLQQLADNKIRLIREQAELEERQKEFFGLRLPLEQAEKDIGAASSYWLSPKSLQNLVTHYLQITLGKEKEYLLGEKPLKTLRLSHEARTRVLQDFRQLPRHTSPVYRDWERWLQGATPHLSLTFEAECASQNSDATFITPIHPLVRQAAAALDLEKHIVTALLCEDEAIPPGEYPFAIYQWEFYGIREDLKLVPVSQVEIITKRLIELLEKGQPLDLDPNYLTDLDIWNRLDSHHYKLWSEALQHHKEQTQELAKYRRESLTTSHRARLALLNEQLSQATDDRIRRMRASQIASAEADFARRMQEIDLGVERADIIAQAVAFGILTIKRSDSHGQ</sequence>
<organism evidence="7">
    <name type="scientific">Desulfobacca acetoxidans</name>
    <dbReference type="NCBI Taxonomy" id="60893"/>
    <lineage>
        <taxon>Bacteria</taxon>
        <taxon>Pseudomonadati</taxon>
        <taxon>Thermodesulfobacteriota</taxon>
        <taxon>Desulfobaccia</taxon>
        <taxon>Desulfobaccales</taxon>
        <taxon>Desulfobaccaceae</taxon>
        <taxon>Desulfobacca</taxon>
    </lineage>
</organism>
<dbReference type="SUPFAM" id="SSF52540">
    <property type="entry name" value="P-loop containing nucleoside triphosphate hydrolases"/>
    <property type="match status" value="2"/>
</dbReference>
<reference evidence="7" key="1">
    <citation type="journal article" date="2020" name="mSystems">
        <title>Genome- and Community-Level Interaction Insights into Carbon Utilization and Element Cycling Functions of Hydrothermarchaeota in Hydrothermal Sediment.</title>
        <authorList>
            <person name="Zhou Z."/>
            <person name="Liu Y."/>
            <person name="Xu W."/>
            <person name="Pan J."/>
            <person name="Luo Z.H."/>
            <person name="Li M."/>
        </authorList>
    </citation>
    <scope>NUCLEOTIDE SEQUENCE [LARGE SCALE GENOMIC DNA]</scope>
    <source>
        <strain evidence="7">SpSt-548</strain>
    </source>
</reference>
<dbReference type="GO" id="GO:0005524">
    <property type="term" value="F:ATP binding"/>
    <property type="evidence" value="ECO:0007669"/>
    <property type="project" value="UniProtKB-KW"/>
</dbReference>
<dbReference type="PANTHER" id="PTHR10799">
    <property type="entry name" value="SNF2/RAD54 HELICASE FAMILY"/>
    <property type="match status" value="1"/>
</dbReference>
<dbReference type="InterPro" id="IPR041650">
    <property type="entry name" value="HEPN_Swt1"/>
</dbReference>
<dbReference type="InterPro" id="IPR038718">
    <property type="entry name" value="SNF2-like_sf"/>
</dbReference>
<dbReference type="InterPro" id="IPR049730">
    <property type="entry name" value="SNF2/RAD54-like_C"/>
</dbReference>
<dbReference type="SMART" id="SM00490">
    <property type="entry name" value="HELICc"/>
    <property type="match status" value="1"/>
</dbReference>
<feature type="domain" description="Helicase ATP-binding" evidence="5">
    <location>
        <begin position="251"/>
        <end position="435"/>
    </location>
</feature>
<dbReference type="AlphaFoldDB" id="A0A7V4G6K1"/>
<keyword evidence="3 7" id="KW-0347">Helicase</keyword>
<evidence type="ECO:0000259" key="5">
    <source>
        <dbReference type="PROSITE" id="PS51192"/>
    </source>
</evidence>
<keyword evidence="1" id="KW-0547">Nucleotide-binding</keyword>
<evidence type="ECO:0000256" key="1">
    <source>
        <dbReference type="ARBA" id="ARBA00022741"/>
    </source>
</evidence>
<dbReference type="InterPro" id="IPR001650">
    <property type="entry name" value="Helicase_C-like"/>
</dbReference>
<keyword evidence="4" id="KW-0067">ATP-binding</keyword>
<dbReference type="PROSITE" id="PS51192">
    <property type="entry name" value="HELICASE_ATP_BIND_1"/>
    <property type="match status" value="1"/>
</dbReference>
<evidence type="ECO:0000256" key="2">
    <source>
        <dbReference type="ARBA" id="ARBA00022801"/>
    </source>
</evidence>
<proteinExistence type="predicted"/>
<dbReference type="InterPro" id="IPR027417">
    <property type="entry name" value="P-loop_NTPase"/>
</dbReference>
<evidence type="ECO:0000259" key="6">
    <source>
        <dbReference type="PROSITE" id="PS51194"/>
    </source>
</evidence>
<dbReference type="EMBL" id="DSXI01000053">
    <property type="protein sequence ID" value="HGS04299.1"/>
    <property type="molecule type" value="Genomic_DNA"/>
</dbReference>
<accession>A0A7V4G6K1</accession>
<dbReference type="GO" id="GO:0004386">
    <property type="term" value="F:helicase activity"/>
    <property type="evidence" value="ECO:0007669"/>
    <property type="project" value="UniProtKB-KW"/>
</dbReference>
<dbReference type="CDD" id="cd18793">
    <property type="entry name" value="SF2_C_SNF"/>
    <property type="match status" value="1"/>
</dbReference>
<comment type="caution">
    <text evidence="7">The sequence shown here is derived from an EMBL/GenBank/DDBJ whole genome shotgun (WGS) entry which is preliminary data.</text>
</comment>